<evidence type="ECO:0000256" key="4">
    <source>
        <dbReference type="ARBA" id="ARBA00049220"/>
    </source>
</evidence>
<keyword evidence="2" id="KW-0285">Flavoprotein</keyword>
<evidence type="ECO:0000313" key="7">
    <source>
        <dbReference type="Proteomes" id="UP000254208"/>
    </source>
</evidence>
<feature type="domain" description="FAD-dependent oxidoreductase 2 FAD-binding" evidence="5">
    <location>
        <begin position="7"/>
        <end position="73"/>
    </location>
</feature>
<dbReference type="GO" id="GO:0050660">
    <property type="term" value="F:flavin adenine dinucleotide binding"/>
    <property type="evidence" value="ECO:0007669"/>
    <property type="project" value="TreeGrafter"/>
</dbReference>
<reference evidence="6 7" key="1">
    <citation type="submission" date="2018-06" db="EMBL/GenBank/DDBJ databases">
        <authorList>
            <consortium name="Pathogen Informatics"/>
            <person name="Doyle S."/>
        </authorList>
    </citation>
    <scope>NUCLEOTIDE SEQUENCE [LARGE SCALE GENOMIC DNA]</scope>
    <source>
        <strain evidence="6 7">NCTC11801</strain>
    </source>
</reference>
<accession>A0A379FW87</accession>
<organism evidence="6 7">
    <name type="scientific">Providencia rettgeri</name>
    <dbReference type="NCBI Taxonomy" id="587"/>
    <lineage>
        <taxon>Bacteria</taxon>
        <taxon>Pseudomonadati</taxon>
        <taxon>Pseudomonadota</taxon>
        <taxon>Gammaproteobacteria</taxon>
        <taxon>Enterobacterales</taxon>
        <taxon>Morganellaceae</taxon>
        <taxon>Providencia</taxon>
    </lineage>
</organism>
<dbReference type="PROSITE" id="PS00504">
    <property type="entry name" value="FRD_SDH_FAD_BINDING"/>
    <property type="match status" value="1"/>
</dbReference>
<dbReference type="InterPro" id="IPR003953">
    <property type="entry name" value="FAD-dep_OxRdtase_2_FAD-bd"/>
</dbReference>
<protein>
    <submittedName>
        <fullName evidence="6">Fumarate reductase flavoprotein subunit</fullName>
    </submittedName>
</protein>
<dbReference type="PANTHER" id="PTHR11632:SF82">
    <property type="entry name" value="FUMARATE REDUCTASE FLAVOPROTEIN SUBUNIT"/>
    <property type="match status" value="1"/>
</dbReference>
<gene>
    <name evidence="6" type="primary">frdA_1</name>
    <name evidence="6" type="ORF">NCTC11801_03937</name>
</gene>
<evidence type="ECO:0000256" key="2">
    <source>
        <dbReference type="ARBA" id="ARBA00022630"/>
    </source>
</evidence>
<dbReference type="PANTHER" id="PTHR11632">
    <property type="entry name" value="SUCCINATE DEHYDROGENASE 2 FLAVOPROTEIN SUBUNIT"/>
    <property type="match status" value="1"/>
</dbReference>
<evidence type="ECO:0000259" key="5">
    <source>
        <dbReference type="Pfam" id="PF00890"/>
    </source>
</evidence>
<evidence type="ECO:0000256" key="1">
    <source>
        <dbReference type="ARBA" id="ARBA00004515"/>
    </source>
</evidence>
<keyword evidence="3" id="KW-0560">Oxidoreductase</keyword>
<evidence type="ECO:0000256" key="3">
    <source>
        <dbReference type="ARBA" id="ARBA00023002"/>
    </source>
</evidence>
<dbReference type="InterPro" id="IPR030664">
    <property type="entry name" value="SdhA/FrdA/AprA"/>
</dbReference>
<evidence type="ECO:0000313" key="6">
    <source>
        <dbReference type="EMBL" id="SUC32931.1"/>
    </source>
</evidence>
<dbReference type="Proteomes" id="UP000254208">
    <property type="component" value="Unassembled WGS sequence"/>
</dbReference>
<dbReference type="InterPro" id="IPR003952">
    <property type="entry name" value="FRD_SDH_FAD_BS"/>
</dbReference>
<dbReference type="Gene3D" id="3.50.50.60">
    <property type="entry name" value="FAD/NAD(P)-binding domain"/>
    <property type="match status" value="1"/>
</dbReference>
<name>A0A379FW87_PRORE</name>
<dbReference type="GO" id="GO:0009055">
    <property type="term" value="F:electron transfer activity"/>
    <property type="evidence" value="ECO:0007669"/>
    <property type="project" value="TreeGrafter"/>
</dbReference>
<dbReference type="AlphaFoldDB" id="A0A379FW87"/>
<dbReference type="SUPFAM" id="SSF51905">
    <property type="entry name" value="FAD/NAD(P)-binding domain"/>
    <property type="match status" value="1"/>
</dbReference>
<dbReference type="GO" id="GO:0009061">
    <property type="term" value="P:anaerobic respiration"/>
    <property type="evidence" value="ECO:0007669"/>
    <property type="project" value="TreeGrafter"/>
</dbReference>
<comment type="subcellular location">
    <subcellularLocation>
        <location evidence="1">Cell inner membrane</location>
        <topology evidence="1">Peripheral membrane protein</topology>
        <orientation evidence="1">Cytoplasmic side</orientation>
    </subcellularLocation>
</comment>
<dbReference type="GO" id="GO:0006113">
    <property type="term" value="P:fermentation"/>
    <property type="evidence" value="ECO:0007669"/>
    <property type="project" value="TreeGrafter"/>
</dbReference>
<proteinExistence type="predicted"/>
<dbReference type="Pfam" id="PF00890">
    <property type="entry name" value="FAD_binding_2"/>
    <property type="match status" value="1"/>
</dbReference>
<sequence>MQTFNADLAIIGAGGAGLRAAIAAAEANPNIKIALVSKVYPMRSHTVAAEGGSAAVTQAHDSYDYHFNDTVAGWGLAV</sequence>
<dbReference type="EMBL" id="UGTZ01000001">
    <property type="protein sequence ID" value="SUC32931.1"/>
    <property type="molecule type" value="Genomic_DNA"/>
</dbReference>
<dbReference type="GO" id="GO:0005886">
    <property type="term" value="C:plasma membrane"/>
    <property type="evidence" value="ECO:0007669"/>
    <property type="project" value="UniProtKB-SubCell"/>
</dbReference>
<comment type="catalytic activity">
    <reaction evidence="4">
        <text>a quinone + succinate = fumarate + a quinol</text>
        <dbReference type="Rhea" id="RHEA:40523"/>
        <dbReference type="ChEBI" id="CHEBI:24646"/>
        <dbReference type="ChEBI" id="CHEBI:29806"/>
        <dbReference type="ChEBI" id="CHEBI:30031"/>
        <dbReference type="ChEBI" id="CHEBI:132124"/>
        <dbReference type="EC" id="1.3.5.1"/>
    </reaction>
</comment>
<dbReference type="InterPro" id="IPR036188">
    <property type="entry name" value="FAD/NAD-bd_sf"/>
</dbReference>
<dbReference type="GO" id="GO:0008177">
    <property type="term" value="F:succinate dehydrogenase (quinone) activity"/>
    <property type="evidence" value="ECO:0007669"/>
    <property type="project" value="UniProtKB-EC"/>
</dbReference>